<reference evidence="2 3" key="1">
    <citation type="journal article" date="2019" name="Commun. Biol.">
        <title>The bagworm genome reveals a unique fibroin gene that provides high tensile strength.</title>
        <authorList>
            <person name="Kono N."/>
            <person name="Nakamura H."/>
            <person name="Ohtoshi R."/>
            <person name="Tomita M."/>
            <person name="Numata K."/>
            <person name="Arakawa K."/>
        </authorList>
    </citation>
    <scope>NUCLEOTIDE SEQUENCE [LARGE SCALE GENOMIC DNA]</scope>
</reference>
<feature type="transmembrane region" description="Helical" evidence="1">
    <location>
        <begin position="18"/>
        <end position="35"/>
    </location>
</feature>
<dbReference type="Proteomes" id="UP000299102">
    <property type="component" value="Unassembled WGS sequence"/>
</dbReference>
<sequence length="155" mass="17242">MYATRHLVDWVWYIEDNSGILAVLLVLLFMTFLLVEKSDANTNIESVEKLNQILSPVWEYEKKERTTSSSVYLCNTFDDVLDMGPLVDVAAWTALTPRRGGSVTFDVSLTVRRASDEVARSAFVGSFNTADILLQACPGGCDCLRVALRTLPFLA</sequence>
<evidence type="ECO:0000256" key="1">
    <source>
        <dbReference type="SAM" id="Phobius"/>
    </source>
</evidence>
<gene>
    <name evidence="2" type="ORF">EVAR_11219_1</name>
</gene>
<evidence type="ECO:0000313" key="3">
    <source>
        <dbReference type="Proteomes" id="UP000299102"/>
    </source>
</evidence>
<comment type="caution">
    <text evidence="2">The sequence shown here is derived from an EMBL/GenBank/DDBJ whole genome shotgun (WGS) entry which is preliminary data.</text>
</comment>
<keyword evidence="1" id="KW-0812">Transmembrane</keyword>
<keyword evidence="1" id="KW-0472">Membrane</keyword>
<organism evidence="2 3">
    <name type="scientific">Eumeta variegata</name>
    <name type="common">Bagworm moth</name>
    <name type="synonym">Eumeta japonica</name>
    <dbReference type="NCBI Taxonomy" id="151549"/>
    <lineage>
        <taxon>Eukaryota</taxon>
        <taxon>Metazoa</taxon>
        <taxon>Ecdysozoa</taxon>
        <taxon>Arthropoda</taxon>
        <taxon>Hexapoda</taxon>
        <taxon>Insecta</taxon>
        <taxon>Pterygota</taxon>
        <taxon>Neoptera</taxon>
        <taxon>Endopterygota</taxon>
        <taxon>Lepidoptera</taxon>
        <taxon>Glossata</taxon>
        <taxon>Ditrysia</taxon>
        <taxon>Tineoidea</taxon>
        <taxon>Psychidae</taxon>
        <taxon>Oiketicinae</taxon>
        <taxon>Eumeta</taxon>
    </lineage>
</organism>
<dbReference type="AlphaFoldDB" id="A0A4C2A117"/>
<dbReference type="EMBL" id="BGZK01002327">
    <property type="protein sequence ID" value="GBP92974.1"/>
    <property type="molecule type" value="Genomic_DNA"/>
</dbReference>
<keyword evidence="1" id="KW-1133">Transmembrane helix</keyword>
<accession>A0A4C2A117</accession>
<name>A0A4C2A117_EUMVA</name>
<evidence type="ECO:0000313" key="2">
    <source>
        <dbReference type="EMBL" id="GBP92974.1"/>
    </source>
</evidence>
<protein>
    <submittedName>
        <fullName evidence="2">Uncharacterized protein</fullName>
    </submittedName>
</protein>
<proteinExistence type="predicted"/>
<keyword evidence="3" id="KW-1185">Reference proteome</keyword>